<gene>
    <name evidence="1" type="ORF">LOY88_006679</name>
</gene>
<proteinExistence type="predicted"/>
<dbReference type="EMBL" id="JALBCA010000190">
    <property type="protein sequence ID" value="KAI2381655.1"/>
    <property type="molecule type" value="Genomic_DNA"/>
</dbReference>
<protein>
    <submittedName>
        <fullName evidence="1">Uncharacterized protein</fullName>
    </submittedName>
</protein>
<reference evidence="1" key="1">
    <citation type="journal article" date="2022" name="bioRxiv">
        <title>Population genetic analysis of Ophidiomyces ophidiicola, the causative agent of snake fungal disease, indicates recent introductions to the USA.</title>
        <authorList>
            <person name="Ladner J.T."/>
            <person name="Palmer J.M."/>
            <person name="Ettinger C.L."/>
            <person name="Stajich J.E."/>
            <person name="Farrell T.M."/>
            <person name="Glorioso B.M."/>
            <person name="Lawson B."/>
            <person name="Price S.J."/>
            <person name="Stengle A.G."/>
            <person name="Grear D.A."/>
            <person name="Lorch J.M."/>
        </authorList>
    </citation>
    <scope>NUCLEOTIDE SEQUENCE</scope>
    <source>
        <strain evidence="1">NWHC 24266-5</strain>
    </source>
</reference>
<accession>A0ACB8UN60</accession>
<evidence type="ECO:0000313" key="1">
    <source>
        <dbReference type="EMBL" id="KAI2381655.1"/>
    </source>
</evidence>
<organism evidence="1">
    <name type="scientific">Ophidiomyces ophidiicola</name>
    <dbReference type="NCBI Taxonomy" id="1387563"/>
    <lineage>
        <taxon>Eukaryota</taxon>
        <taxon>Fungi</taxon>
        <taxon>Dikarya</taxon>
        <taxon>Ascomycota</taxon>
        <taxon>Pezizomycotina</taxon>
        <taxon>Eurotiomycetes</taxon>
        <taxon>Eurotiomycetidae</taxon>
        <taxon>Onygenales</taxon>
        <taxon>Onygenaceae</taxon>
        <taxon>Ophidiomyces</taxon>
    </lineage>
</organism>
<comment type="caution">
    <text evidence="1">The sequence shown here is derived from an EMBL/GenBank/DDBJ whole genome shotgun (WGS) entry which is preliminary data.</text>
</comment>
<sequence>MSQLQFTPWKEHSQLLAVRYQFYPPPSYKGPDLRATASALVWTWKIRGNLPHAVEATALLTDAFLHDHPQKNSIFSIRATYSSAFCRFVTGLVDSKLYGRKQTMYHKATALGVPASFVELRHEATHRELPSLAALRTAAQRSLDWLWNYYWVKLEEGILFKNYPLDPSNEQVLSDSIWNIVSAMAEQRAGFSDPRKNEYLDESRSPALMINELTKICECDDRGGVFLAKALLRRGILIPESRSSTSQMNQLFTLWDGFLTEMCQLYRPFLTQFTEAMANVLVAPTSLNSEVDTYKEIVYAWFKHVLDSSSWSALRKKYLLLSYTQGLFESTTGHWAEKAQELVASCSSEEEVTLKGEVAINETDGNPVMGVVEISDESDTEMLREFGWNINRKRSFKPIGMV</sequence>
<name>A0ACB8UN60_9EURO</name>